<protein>
    <submittedName>
        <fullName evidence="3">Uncharacterized protein</fullName>
    </submittedName>
</protein>
<evidence type="ECO:0000256" key="1">
    <source>
        <dbReference type="SAM" id="MobiDB-lite"/>
    </source>
</evidence>
<feature type="signal peptide" evidence="2">
    <location>
        <begin position="1"/>
        <end position="23"/>
    </location>
</feature>
<sequence>MQRRNNCRFIASLALLLPTAALAASVAAPITACKDEADSKKVFEFISKNDASGLDKFKTSKVAAGDCSSLSKGMAVTIDKKDGQYMCVRPTGGLDCFWAAAVTINENPTQPEKAQSPQPGDRGRGGRQPQL</sequence>
<gene>
    <name evidence="3" type="ORF">RZS28_18210</name>
</gene>
<dbReference type="RefSeq" id="WP_407339131.1">
    <property type="nucleotide sequence ID" value="NZ_CP136862.1"/>
</dbReference>
<evidence type="ECO:0000313" key="3">
    <source>
        <dbReference type="EMBL" id="WOJ89687.1"/>
    </source>
</evidence>
<dbReference type="EMBL" id="CP136862">
    <property type="protein sequence ID" value="WOJ89687.1"/>
    <property type="molecule type" value="Genomic_DNA"/>
</dbReference>
<feature type="compositionally biased region" description="Polar residues" evidence="1">
    <location>
        <begin position="107"/>
        <end position="116"/>
    </location>
</feature>
<keyword evidence="2" id="KW-0732">Signal</keyword>
<dbReference type="Proteomes" id="UP001626536">
    <property type="component" value="Chromosome"/>
</dbReference>
<keyword evidence="4" id="KW-1185">Reference proteome</keyword>
<feature type="region of interest" description="Disordered" evidence="1">
    <location>
        <begin position="107"/>
        <end position="131"/>
    </location>
</feature>
<accession>A0ABZ0HSC7</accession>
<organism evidence="3 4">
    <name type="scientific">Methylocapsa polymorpha</name>
    <dbReference type="NCBI Taxonomy" id="3080828"/>
    <lineage>
        <taxon>Bacteria</taxon>
        <taxon>Pseudomonadati</taxon>
        <taxon>Pseudomonadota</taxon>
        <taxon>Alphaproteobacteria</taxon>
        <taxon>Hyphomicrobiales</taxon>
        <taxon>Beijerinckiaceae</taxon>
        <taxon>Methylocapsa</taxon>
    </lineage>
</organism>
<proteinExistence type="predicted"/>
<feature type="chain" id="PRO_5046605933" evidence="2">
    <location>
        <begin position="24"/>
        <end position="131"/>
    </location>
</feature>
<evidence type="ECO:0000256" key="2">
    <source>
        <dbReference type="SAM" id="SignalP"/>
    </source>
</evidence>
<reference evidence="3 4" key="1">
    <citation type="submission" date="2023-10" db="EMBL/GenBank/DDBJ databases">
        <title>Novel methanotroph of the genus Methylocapsa from a subarctic wetland.</title>
        <authorList>
            <person name="Belova S.E."/>
            <person name="Oshkin I.Y."/>
            <person name="Miroshnikov K."/>
            <person name="Dedysh S.N."/>
        </authorList>
    </citation>
    <scope>NUCLEOTIDE SEQUENCE [LARGE SCALE GENOMIC DNA]</scope>
    <source>
        <strain evidence="3 4">RX1</strain>
    </source>
</reference>
<name>A0ABZ0HSC7_9HYPH</name>
<evidence type="ECO:0000313" key="4">
    <source>
        <dbReference type="Proteomes" id="UP001626536"/>
    </source>
</evidence>